<dbReference type="Proteomes" id="UP000259211">
    <property type="component" value="Unassembled WGS sequence"/>
</dbReference>
<protein>
    <submittedName>
        <fullName evidence="1">Uncharacterized protein</fullName>
    </submittedName>
</protein>
<dbReference type="AlphaFoldDB" id="A0A3E2DAC0"/>
<dbReference type="RefSeq" id="WP_117189789.1">
    <property type="nucleotide sequence ID" value="NZ_NOWI01000013.1"/>
</dbReference>
<sequence>MSTYGEQKKAWAREWARLRREYLDGKVLEAVVLPSGAGVRWECPVCGAVGTDVTNSRLATTAGRNHMQTHISDDDREALEALKVTHMPEALLTPYQRALRDQLKRQGSE</sequence>
<comment type="caution">
    <text evidence="1">The sequence shown here is derived from an EMBL/GenBank/DDBJ whole genome shotgun (WGS) entry which is preliminary data.</text>
</comment>
<proteinExistence type="predicted"/>
<gene>
    <name evidence="1" type="ORF">CHT91_11870</name>
</gene>
<evidence type="ECO:0000313" key="1">
    <source>
        <dbReference type="EMBL" id="RFT42094.1"/>
    </source>
</evidence>
<dbReference type="EMBL" id="NOWI01000013">
    <property type="protein sequence ID" value="RFT42094.1"/>
    <property type="molecule type" value="Genomic_DNA"/>
</dbReference>
<reference evidence="1 2" key="1">
    <citation type="submission" date="2017-07" db="EMBL/GenBank/DDBJ databases">
        <authorList>
            <person name="Sun Z.S."/>
            <person name="Albrecht U."/>
            <person name="Echele G."/>
            <person name="Lee C.C."/>
        </authorList>
    </citation>
    <scope>NUCLEOTIDE SEQUENCE [LARGE SCALE GENOMIC DNA]</scope>
    <source>
        <strain evidence="1 2">P16-029</strain>
    </source>
</reference>
<organism evidence="1 2">
    <name type="scientific">Cutibacterium avidum</name>
    <dbReference type="NCBI Taxonomy" id="33010"/>
    <lineage>
        <taxon>Bacteria</taxon>
        <taxon>Bacillati</taxon>
        <taxon>Actinomycetota</taxon>
        <taxon>Actinomycetes</taxon>
        <taxon>Propionibacteriales</taxon>
        <taxon>Propionibacteriaceae</taxon>
        <taxon>Cutibacterium</taxon>
    </lineage>
</organism>
<evidence type="ECO:0000313" key="2">
    <source>
        <dbReference type="Proteomes" id="UP000259211"/>
    </source>
</evidence>
<name>A0A3E2DAC0_9ACTN</name>
<accession>A0A3E2DAC0</accession>